<dbReference type="Proteomes" id="UP000827889">
    <property type="component" value="Chromosome 11"/>
</dbReference>
<evidence type="ECO:0000259" key="4">
    <source>
        <dbReference type="PROSITE" id="PS51752"/>
    </source>
</evidence>
<name>A0ABM3GUW8_9MYRT</name>
<evidence type="ECO:0000259" key="3">
    <source>
        <dbReference type="PROSITE" id="PS50104"/>
    </source>
</evidence>
<dbReference type="Gene3D" id="3.40.50.10140">
    <property type="entry name" value="Toll/interleukin-1 receptor homology (TIR) domain"/>
    <property type="match status" value="1"/>
</dbReference>
<gene>
    <name evidence="6" type="primary">LOC115733391</name>
</gene>
<dbReference type="PANTHER" id="PTHR47293:SF68">
    <property type="entry name" value="JACALIN-RELATED LECTIN 3"/>
    <property type="match status" value="1"/>
</dbReference>
<dbReference type="CDD" id="cd09612">
    <property type="entry name" value="Jacalin"/>
    <property type="match status" value="3"/>
</dbReference>
<dbReference type="Pfam" id="PF01582">
    <property type="entry name" value="TIR"/>
    <property type="match status" value="1"/>
</dbReference>
<evidence type="ECO:0000313" key="6">
    <source>
        <dbReference type="RefSeq" id="XP_048128150.1"/>
    </source>
</evidence>
<evidence type="ECO:0000313" key="5">
    <source>
        <dbReference type="Proteomes" id="UP000827889"/>
    </source>
</evidence>
<keyword evidence="2" id="KW-0430">Lectin</keyword>
<dbReference type="Gene3D" id="1.10.8.430">
    <property type="entry name" value="Helical domain of apoptotic protease-activating factors"/>
    <property type="match status" value="1"/>
</dbReference>
<proteinExistence type="inferred from homology"/>
<dbReference type="PROSITE" id="PS51752">
    <property type="entry name" value="JACALIN_LECTIN"/>
    <property type="match status" value="3"/>
</dbReference>
<evidence type="ECO:0000256" key="1">
    <source>
        <dbReference type="ARBA" id="ARBA00006568"/>
    </source>
</evidence>
<dbReference type="RefSeq" id="XP_048128150.1">
    <property type="nucleotide sequence ID" value="XM_048272193.1"/>
</dbReference>
<dbReference type="GeneID" id="115733391"/>
<dbReference type="InterPro" id="IPR000157">
    <property type="entry name" value="TIR_dom"/>
</dbReference>
<sequence length="877" mass="98273">MGIEEIERCISSSASIHQWKYDVFVSFRGKDIRKTFAAHLFHALRQAGIYYFRDNEKLETGIFIEPKLLDAIRHSRVALVVFTTNYADSRWCLNELVEVLECNRRFRDHQGHVVLPIFYDVEPGDIRRQSGRFGDGFERCLATHTDDLLVQKWKDALKEAGNLSGWHLNNDANGDQSNFIEQIVGHLYRISPTRISPYFVKNAIGVDSFVEDVISLLEIGSEDDVRVVGIWGMKGIGKTTLAKVVCDRVFREFEGVSLLENVGDANQDTLLLLQKRLLHDVLKVQGLELFDLNSNINEIKTKLCRKRILLVLDNITKKDQIDYFGAGDREWFRNGSRIVITTRDEQLLEDLKVDNKYMLPGLTHKESLQLLSRHAFRKDHPQEGYGELSESLVHYTGGLPIALKRFGSFLSKKRKNQWHEILEKLVRDPHLDSVGLPLEPFSSVLPFQSLGPYGGHGGRPYDDKTYTDVRRITLVVTSVIESFYIEYDQNGSLVRSPIHGGPAEGKICTVKLDYPNEFLTSVSGYIRENEGPVVIQSLIFHSNRRTYGPFGNGRGRFFSFPPVAGKIIGFFGRCGIFVDSIGAYLLPISHSYPFEVVGPFGNCNYEDRWDDDKHIDVREIELVSGSAIESITVTYEQGCSFAHGIASGGGTTNKVNLDYPREFLTSMSGYTRHDNSVIQSLTFESNIRRHGPFGKEEGSFFSCALTCNKIIGFHGRSGIQLDALGVYSEPVSDLHLLRSIGPFGGQGGSPWDDGESTGVRGIIVRAGVAIVSITVEYDKNGSVVLGPKRGEDGGHLAPEIKLDYPREYLTSFSGHSGIFCGHIVVRSLTFQSNERTFGPFGEEIGKYFSFPSTGKKIVGFHGRCGSWIDSLGAHFET</sequence>
<dbReference type="Gene3D" id="2.100.10.30">
    <property type="entry name" value="Jacalin-like lectin domain"/>
    <property type="match status" value="3"/>
</dbReference>
<reference evidence="6" key="1">
    <citation type="submission" date="2025-08" db="UniProtKB">
        <authorList>
            <consortium name="RefSeq"/>
        </authorList>
    </citation>
    <scope>IDENTIFICATION</scope>
    <source>
        <tissue evidence="6">Leaf</tissue>
    </source>
</reference>
<dbReference type="Pfam" id="PF01419">
    <property type="entry name" value="Jacalin"/>
    <property type="match status" value="3"/>
</dbReference>
<keyword evidence="5" id="KW-1185">Reference proteome</keyword>
<accession>A0ABM3GUW8</accession>
<feature type="domain" description="Jacalin-type lectin" evidence="4">
    <location>
        <begin position="737"/>
        <end position="877"/>
    </location>
</feature>
<dbReference type="Gene3D" id="3.40.50.300">
    <property type="entry name" value="P-loop containing nucleotide triphosphate hydrolases"/>
    <property type="match status" value="1"/>
</dbReference>
<feature type="domain" description="Jacalin-type lectin" evidence="4">
    <location>
        <begin position="594"/>
        <end position="730"/>
    </location>
</feature>
<comment type="similarity">
    <text evidence="1">Belongs to the jacalin lectin family.</text>
</comment>
<organism evidence="5 6">
    <name type="scientific">Rhodamnia argentea</name>
    <dbReference type="NCBI Taxonomy" id="178133"/>
    <lineage>
        <taxon>Eukaryota</taxon>
        <taxon>Viridiplantae</taxon>
        <taxon>Streptophyta</taxon>
        <taxon>Embryophyta</taxon>
        <taxon>Tracheophyta</taxon>
        <taxon>Spermatophyta</taxon>
        <taxon>Magnoliopsida</taxon>
        <taxon>eudicotyledons</taxon>
        <taxon>Gunneridae</taxon>
        <taxon>Pentapetalae</taxon>
        <taxon>rosids</taxon>
        <taxon>malvids</taxon>
        <taxon>Myrtales</taxon>
        <taxon>Myrtaceae</taxon>
        <taxon>Myrtoideae</taxon>
        <taxon>Myrteae</taxon>
        <taxon>Australasian group</taxon>
        <taxon>Rhodamnia</taxon>
    </lineage>
</organism>
<feature type="domain" description="TIR" evidence="3">
    <location>
        <begin position="19"/>
        <end position="191"/>
    </location>
</feature>
<dbReference type="SMART" id="SM00255">
    <property type="entry name" value="TIR"/>
    <property type="match status" value="1"/>
</dbReference>
<dbReference type="InterPro" id="IPR035897">
    <property type="entry name" value="Toll_tir_struct_dom_sf"/>
</dbReference>
<dbReference type="SUPFAM" id="SSF52540">
    <property type="entry name" value="P-loop containing nucleoside triphosphate hydrolases"/>
    <property type="match status" value="1"/>
</dbReference>
<evidence type="ECO:0000256" key="2">
    <source>
        <dbReference type="ARBA" id="ARBA00022734"/>
    </source>
</evidence>
<dbReference type="InterPro" id="IPR001229">
    <property type="entry name" value="Jacalin-like_lectin_dom"/>
</dbReference>
<dbReference type="PRINTS" id="PR00364">
    <property type="entry name" value="DISEASERSIST"/>
</dbReference>
<dbReference type="SUPFAM" id="SSF52200">
    <property type="entry name" value="Toll/Interleukin receptor TIR domain"/>
    <property type="match status" value="1"/>
</dbReference>
<dbReference type="InterPro" id="IPR042197">
    <property type="entry name" value="Apaf_helical"/>
</dbReference>
<dbReference type="Pfam" id="PF00931">
    <property type="entry name" value="NB-ARC"/>
    <property type="match status" value="1"/>
</dbReference>
<dbReference type="InterPro" id="IPR033734">
    <property type="entry name" value="Jacalin-like_lectin_dom_plant"/>
</dbReference>
<dbReference type="SMART" id="SM00915">
    <property type="entry name" value="Jacalin"/>
    <property type="match status" value="3"/>
</dbReference>
<dbReference type="PROSITE" id="PS50104">
    <property type="entry name" value="TIR"/>
    <property type="match status" value="1"/>
</dbReference>
<dbReference type="InterPro" id="IPR027417">
    <property type="entry name" value="P-loop_NTPase"/>
</dbReference>
<feature type="domain" description="Jacalin-type lectin" evidence="4">
    <location>
        <begin position="447"/>
        <end position="587"/>
    </location>
</feature>
<dbReference type="InterPro" id="IPR002182">
    <property type="entry name" value="NB-ARC"/>
</dbReference>
<dbReference type="SUPFAM" id="SSF51101">
    <property type="entry name" value="Mannose-binding lectins"/>
    <property type="match status" value="3"/>
</dbReference>
<dbReference type="InterPro" id="IPR036404">
    <property type="entry name" value="Jacalin-like_lectin_dom_sf"/>
</dbReference>
<dbReference type="PANTHER" id="PTHR47293">
    <property type="entry name" value="JACALIN-RELATED LECTIN 3"/>
    <property type="match status" value="1"/>
</dbReference>
<protein>
    <submittedName>
        <fullName evidence="6">Uncharacterized protein LOC115733391 isoform X2</fullName>
    </submittedName>
</protein>